<dbReference type="Proteomes" id="UP000193144">
    <property type="component" value="Unassembled WGS sequence"/>
</dbReference>
<reference evidence="2 3" key="1">
    <citation type="submission" date="2016-07" db="EMBL/GenBank/DDBJ databases">
        <title>Pervasive Adenine N6-methylation of Active Genes in Fungi.</title>
        <authorList>
            <consortium name="DOE Joint Genome Institute"/>
            <person name="Mondo S.J."/>
            <person name="Dannebaum R.O."/>
            <person name="Kuo R.C."/>
            <person name="Labutti K."/>
            <person name="Haridas S."/>
            <person name="Kuo A."/>
            <person name="Salamov A."/>
            <person name="Ahrendt S.R."/>
            <person name="Lipzen A."/>
            <person name="Sullivan W."/>
            <person name="Andreopoulos W.B."/>
            <person name="Clum A."/>
            <person name="Lindquist E."/>
            <person name="Daum C."/>
            <person name="Ramamoorthy G.K."/>
            <person name="Gryganskyi A."/>
            <person name="Culley D."/>
            <person name="Magnuson J.K."/>
            <person name="James T.Y."/>
            <person name="O'Malley M.A."/>
            <person name="Stajich J.E."/>
            <person name="Spatafora J.W."/>
            <person name="Visel A."/>
            <person name="Grigoriev I.V."/>
        </authorList>
    </citation>
    <scope>NUCLEOTIDE SEQUENCE [LARGE SCALE GENOMIC DNA]</scope>
    <source>
        <strain evidence="2 3">CBS 115471</strain>
    </source>
</reference>
<accession>A0A1Y1ZWQ6</accession>
<feature type="region of interest" description="Disordered" evidence="1">
    <location>
        <begin position="268"/>
        <end position="295"/>
    </location>
</feature>
<feature type="region of interest" description="Disordered" evidence="1">
    <location>
        <begin position="1"/>
        <end position="22"/>
    </location>
</feature>
<evidence type="ECO:0000313" key="2">
    <source>
        <dbReference type="EMBL" id="ORY14644.1"/>
    </source>
</evidence>
<evidence type="ECO:0000256" key="1">
    <source>
        <dbReference type="SAM" id="MobiDB-lite"/>
    </source>
</evidence>
<feature type="compositionally biased region" description="Polar residues" evidence="1">
    <location>
        <begin position="172"/>
        <end position="182"/>
    </location>
</feature>
<comment type="caution">
    <text evidence="2">The sequence shown here is derived from an EMBL/GenBank/DDBJ whole genome shotgun (WGS) entry which is preliminary data.</text>
</comment>
<evidence type="ECO:0000313" key="3">
    <source>
        <dbReference type="Proteomes" id="UP000193144"/>
    </source>
</evidence>
<name>A0A1Y1ZWQ6_9PLEO</name>
<protein>
    <submittedName>
        <fullName evidence="2">Uncharacterized protein</fullName>
    </submittedName>
</protein>
<gene>
    <name evidence="2" type="ORF">BCR34DRAFT_585617</name>
</gene>
<organism evidence="2 3">
    <name type="scientific">Clohesyomyces aquaticus</name>
    <dbReference type="NCBI Taxonomy" id="1231657"/>
    <lineage>
        <taxon>Eukaryota</taxon>
        <taxon>Fungi</taxon>
        <taxon>Dikarya</taxon>
        <taxon>Ascomycota</taxon>
        <taxon>Pezizomycotina</taxon>
        <taxon>Dothideomycetes</taxon>
        <taxon>Pleosporomycetidae</taxon>
        <taxon>Pleosporales</taxon>
        <taxon>Lindgomycetaceae</taxon>
        <taxon>Clohesyomyces</taxon>
    </lineage>
</organism>
<sequence>MVRESLKLKRKAERQAMREQKERRFERLMRREQEVMGISDSHSASKLAIGNEEEPEMENYIPADGTAFHISVSLAMSAIGGLSDVSSSESDYSQDAEFEQNPGKFRRKFYKNNELKVRVQIWRLHVAECLRGEVDAMDESPFPSDEQSRKTSAHSSNSDLYGGSSDEKAANSVGNYQSSSAEDLTHRPKIDVLESAGETQAPVFMNRPVTPVAQLATESNYRPGVDVPSVQEFHTRRVYRRCFFECRRRVPYEMRREATIRTSTAVKRHGSSVLEKPNNHRDLFGEPISSDTPEPTRYESLISTDVGKLQRKLVTSLQALRGGNTRRAKPDYPSDIGPPVGRYIELMREGVRRQELDRIRNMRLEILGSSGPPLQPIGLHRQPNPVANGVYLQHQQHRHPNLQPAQGYGSHQHYGNFHHNPHSNPFAAQAGTYYQHALPQPMKRKSTRLGYQRGQTRLE</sequence>
<feature type="region of interest" description="Disordered" evidence="1">
    <location>
        <begin position="137"/>
        <end position="187"/>
    </location>
</feature>
<dbReference type="AlphaFoldDB" id="A0A1Y1ZWQ6"/>
<feature type="region of interest" description="Disordered" evidence="1">
    <location>
        <begin position="438"/>
        <end position="459"/>
    </location>
</feature>
<keyword evidence="3" id="KW-1185">Reference proteome</keyword>
<dbReference type="EMBL" id="MCFA01000031">
    <property type="protein sequence ID" value="ORY14644.1"/>
    <property type="molecule type" value="Genomic_DNA"/>
</dbReference>
<proteinExistence type="predicted"/>